<dbReference type="CDD" id="cd00293">
    <property type="entry name" value="USP-like"/>
    <property type="match status" value="1"/>
</dbReference>
<dbReference type="RefSeq" id="WP_027844336.1">
    <property type="nucleotide sequence ID" value="NZ_LMTZ01000107.1"/>
</dbReference>
<dbReference type="Gene3D" id="3.40.50.620">
    <property type="entry name" value="HUPs"/>
    <property type="match status" value="1"/>
</dbReference>
<proteinExistence type="inferred from homology"/>
<dbReference type="PANTHER" id="PTHR46268">
    <property type="entry name" value="STRESS RESPONSE PROTEIN NHAX"/>
    <property type="match status" value="1"/>
</dbReference>
<organism evidence="3 4">
    <name type="scientific">Mastigocoleus testarum BC008</name>
    <dbReference type="NCBI Taxonomy" id="371196"/>
    <lineage>
        <taxon>Bacteria</taxon>
        <taxon>Bacillati</taxon>
        <taxon>Cyanobacteriota</taxon>
        <taxon>Cyanophyceae</taxon>
        <taxon>Nostocales</taxon>
        <taxon>Hapalosiphonaceae</taxon>
        <taxon>Mastigocoleus</taxon>
    </lineage>
</organism>
<keyword evidence="4" id="KW-1185">Reference proteome</keyword>
<dbReference type="PANTHER" id="PTHR46268:SF8">
    <property type="entry name" value="UNIVERSAL STRESS PROTEIN SLL1388"/>
    <property type="match status" value="1"/>
</dbReference>
<dbReference type="SUPFAM" id="SSF52402">
    <property type="entry name" value="Adenine nucleotide alpha hydrolases-like"/>
    <property type="match status" value="1"/>
</dbReference>
<dbReference type="InterPro" id="IPR006015">
    <property type="entry name" value="Universal_stress_UspA"/>
</dbReference>
<dbReference type="InterPro" id="IPR006016">
    <property type="entry name" value="UspA"/>
</dbReference>
<protein>
    <submittedName>
        <fullName evidence="3">Universal stress protein</fullName>
    </submittedName>
</protein>
<dbReference type="EMBL" id="LMTZ01000107">
    <property type="protein sequence ID" value="KST65506.1"/>
    <property type="molecule type" value="Genomic_DNA"/>
</dbReference>
<accession>A0A0V7ZMA6</accession>
<reference evidence="3 4" key="1">
    <citation type="journal article" date="2015" name="Genome Announc.">
        <title>Draft Genome of the Euendolithic (true boring) Cyanobacterium Mastigocoleus testarum strain BC008.</title>
        <authorList>
            <person name="Guida B.S."/>
            <person name="Garcia-Pichel F."/>
        </authorList>
    </citation>
    <scope>NUCLEOTIDE SEQUENCE [LARGE SCALE GENOMIC DNA]</scope>
    <source>
        <strain evidence="3 4">BC008</strain>
    </source>
</reference>
<dbReference type="PRINTS" id="PR01438">
    <property type="entry name" value="UNVRSLSTRESS"/>
</dbReference>
<evidence type="ECO:0000313" key="4">
    <source>
        <dbReference type="Proteomes" id="UP000053372"/>
    </source>
</evidence>
<comment type="similarity">
    <text evidence="1">Belongs to the universal stress protein A family.</text>
</comment>
<name>A0A0V7ZMA6_9CYAN</name>
<gene>
    <name evidence="3" type="ORF">BC008_42015</name>
</gene>
<evidence type="ECO:0000259" key="2">
    <source>
        <dbReference type="Pfam" id="PF00582"/>
    </source>
</evidence>
<dbReference type="InterPro" id="IPR014729">
    <property type="entry name" value="Rossmann-like_a/b/a_fold"/>
</dbReference>
<dbReference type="PIRSF" id="PIRSF006276">
    <property type="entry name" value="UspA"/>
    <property type="match status" value="1"/>
</dbReference>
<feature type="domain" description="UspA" evidence="2">
    <location>
        <begin position="1"/>
        <end position="154"/>
    </location>
</feature>
<evidence type="ECO:0000313" key="3">
    <source>
        <dbReference type="EMBL" id="KST65506.1"/>
    </source>
</evidence>
<dbReference type="OrthoDB" id="516822at2"/>
<sequence>MFKKIIVALDRSHMNKQVFEEALDLAVKSNAKLMLLHILSSEEENSPLMPIYSSLNYYPELTRTELYQKEWDEFRQEGIKILQYYTNLATRNNVETEFTQTLGSPGRNICEFARNWNADLIIVGRRSRSRLAEVFLGSVSNYVLHHAHCSVLIIEEKKESLTATSPDTQSNSV</sequence>
<dbReference type="Proteomes" id="UP000053372">
    <property type="component" value="Unassembled WGS sequence"/>
</dbReference>
<dbReference type="AlphaFoldDB" id="A0A0V7ZMA6"/>
<dbReference type="Pfam" id="PF00582">
    <property type="entry name" value="Usp"/>
    <property type="match status" value="1"/>
</dbReference>
<comment type="caution">
    <text evidence="3">The sequence shown here is derived from an EMBL/GenBank/DDBJ whole genome shotgun (WGS) entry which is preliminary data.</text>
</comment>
<evidence type="ECO:0000256" key="1">
    <source>
        <dbReference type="ARBA" id="ARBA00008791"/>
    </source>
</evidence>